<evidence type="ECO:0000256" key="1">
    <source>
        <dbReference type="SAM" id="MobiDB-lite"/>
    </source>
</evidence>
<keyword evidence="2" id="KW-0472">Membrane</keyword>
<evidence type="ECO:0000313" key="4">
    <source>
        <dbReference type="Proteomes" id="UP001470230"/>
    </source>
</evidence>
<name>A0ABR2IKB7_9EUKA</name>
<gene>
    <name evidence="3" type="ORF">M9Y10_010288</name>
</gene>
<protein>
    <recommendedName>
        <fullName evidence="5">Tetraspanin family protein</fullName>
    </recommendedName>
</protein>
<keyword evidence="2" id="KW-1133">Transmembrane helix</keyword>
<organism evidence="3 4">
    <name type="scientific">Tritrichomonas musculus</name>
    <dbReference type="NCBI Taxonomy" id="1915356"/>
    <lineage>
        <taxon>Eukaryota</taxon>
        <taxon>Metamonada</taxon>
        <taxon>Parabasalia</taxon>
        <taxon>Tritrichomonadida</taxon>
        <taxon>Tritrichomonadidae</taxon>
        <taxon>Tritrichomonas</taxon>
    </lineage>
</organism>
<comment type="caution">
    <text evidence="3">The sequence shown here is derived from an EMBL/GenBank/DDBJ whole genome shotgun (WGS) entry which is preliminary data.</text>
</comment>
<feature type="transmembrane region" description="Helical" evidence="2">
    <location>
        <begin position="65"/>
        <end position="84"/>
    </location>
</feature>
<dbReference type="EMBL" id="JAPFFF010000016">
    <property type="protein sequence ID" value="KAK8864764.1"/>
    <property type="molecule type" value="Genomic_DNA"/>
</dbReference>
<evidence type="ECO:0000256" key="2">
    <source>
        <dbReference type="SAM" id="Phobius"/>
    </source>
</evidence>
<accession>A0ABR2IKB7</accession>
<evidence type="ECO:0000313" key="3">
    <source>
        <dbReference type="EMBL" id="KAK8864764.1"/>
    </source>
</evidence>
<sequence length="418" mass="47835">MVHIIWFLIGILTLPTHLAQFIPFLKRKSPPPFGLYAASLMANIGIALLIGLIEADPLYRFIEFILYLILGILMYGFGVVFSFFNCCCCFEGFNDQNEIDEELKAGFDHNEAFHEKIAKNRSFPPNILVCGEAYHYETRTRTYTDTDGNLVQETYQVLVVSYRNQYQLKYLSWQEDGNPITLTEDSSIIHGYIYCNFNFDEESRNLINEMRKAACDDASQHDVFVNVYNQFIVPEMHSKICGTTRSNDKTPCVAKWIPTCFGRILIIFLKIIGYSTLVYSCWSSTGLYMKMTLIKNISMKPKNQGGFRCGFMELDIDAIKTTFHSNNQEEQPEIDEAKLQETFTSLYQTNSNVVTGYDPQGGLSITMRPNENGQTIEHDPEENVQRLVEVSPVSQEMGKINENKENSDFSLSNSDEEK</sequence>
<evidence type="ECO:0008006" key="5">
    <source>
        <dbReference type="Google" id="ProtNLM"/>
    </source>
</evidence>
<feature type="region of interest" description="Disordered" evidence="1">
    <location>
        <begin position="392"/>
        <end position="418"/>
    </location>
</feature>
<keyword evidence="4" id="KW-1185">Reference proteome</keyword>
<feature type="compositionally biased region" description="Polar residues" evidence="1">
    <location>
        <begin position="408"/>
        <end position="418"/>
    </location>
</feature>
<keyword evidence="2" id="KW-0812">Transmembrane</keyword>
<feature type="transmembrane region" description="Helical" evidence="2">
    <location>
        <begin position="261"/>
        <end position="282"/>
    </location>
</feature>
<feature type="transmembrane region" description="Helical" evidence="2">
    <location>
        <begin position="35"/>
        <end position="53"/>
    </location>
</feature>
<reference evidence="3 4" key="1">
    <citation type="submission" date="2024-04" db="EMBL/GenBank/DDBJ databases">
        <title>Tritrichomonas musculus Genome.</title>
        <authorList>
            <person name="Alves-Ferreira E."/>
            <person name="Grigg M."/>
            <person name="Lorenzi H."/>
            <person name="Galac M."/>
        </authorList>
    </citation>
    <scope>NUCLEOTIDE SEQUENCE [LARGE SCALE GENOMIC DNA]</scope>
    <source>
        <strain evidence="3 4">EAF2021</strain>
    </source>
</reference>
<proteinExistence type="predicted"/>
<dbReference type="Proteomes" id="UP001470230">
    <property type="component" value="Unassembled WGS sequence"/>
</dbReference>